<reference evidence="2 3" key="1">
    <citation type="submission" date="2021-02" db="EMBL/GenBank/DDBJ databases">
        <authorList>
            <person name="Han P."/>
        </authorList>
    </citation>
    <scope>NUCLEOTIDE SEQUENCE [LARGE SCALE GENOMIC DNA]</scope>
    <source>
        <strain evidence="2">Candidatus Nitrospira sp. ZN2</strain>
    </source>
</reference>
<dbReference type="Gene3D" id="3.10.180.10">
    <property type="entry name" value="2,3-Dihydroxybiphenyl 1,2-Dioxygenase, domain 1"/>
    <property type="match status" value="1"/>
</dbReference>
<dbReference type="InterPro" id="IPR009725">
    <property type="entry name" value="3_dmu_93_MTrfase"/>
</dbReference>
<feature type="domain" description="PhnB-like" evidence="1">
    <location>
        <begin position="31"/>
        <end position="148"/>
    </location>
</feature>
<dbReference type="Pfam" id="PF06983">
    <property type="entry name" value="3-dmu-9_3-mt"/>
    <property type="match status" value="1"/>
</dbReference>
<dbReference type="PANTHER" id="PTHR33990:SF2">
    <property type="entry name" value="PHNB-LIKE DOMAIN-CONTAINING PROTEIN"/>
    <property type="match status" value="1"/>
</dbReference>
<dbReference type="SUPFAM" id="SSF54593">
    <property type="entry name" value="Glyoxalase/Bleomycin resistance protein/Dihydroxybiphenyl dioxygenase"/>
    <property type="match status" value="1"/>
</dbReference>
<organism evidence="2 3">
    <name type="scientific">Nitrospira defluvii</name>
    <dbReference type="NCBI Taxonomy" id="330214"/>
    <lineage>
        <taxon>Bacteria</taxon>
        <taxon>Pseudomonadati</taxon>
        <taxon>Nitrospirota</taxon>
        <taxon>Nitrospiria</taxon>
        <taxon>Nitrospirales</taxon>
        <taxon>Nitrospiraceae</taxon>
        <taxon>Nitrospira</taxon>
    </lineage>
</organism>
<name>A0ABM8S6D8_9BACT</name>
<keyword evidence="3" id="KW-1185">Reference proteome</keyword>
<proteinExistence type="predicted"/>
<sequence>MSISRLSFDYMVEAHTRTIHPNVLEGPPMNRITPCLWFDHQAEEAATFYVSIFNNSKMGPITYYGEAGAQVSGRAQGSVMTVTFELDGQEFVALNGGPRFTFSEAISMMVKCQTQAEIDELWAKLSEGGEEGPCGWLKDRFGLSWQIVSPDWNDMLRDKDAARAERVMQAILTMSKPDLAAIRRAYDQPS</sequence>
<dbReference type="CDD" id="cd06588">
    <property type="entry name" value="PhnB_like"/>
    <property type="match status" value="1"/>
</dbReference>
<comment type="caution">
    <text evidence="2">The sequence shown here is derived from an EMBL/GenBank/DDBJ whole genome shotgun (WGS) entry which is preliminary data.</text>
</comment>
<evidence type="ECO:0000313" key="2">
    <source>
        <dbReference type="EMBL" id="CAE6791257.1"/>
    </source>
</evidence>
<dbReference type="InterPro" id="IPR029068">
    <property type="entry name" value="Glyas_Bleomycin-R_OHBP_Dase"/>
</dbReference>
<gene>
    <name evidence="2" type="ORF">NSPZN2_60019</name>
</gene>
<evidence type="ECO:0000313" key="3">
    <source>
        <dbReference type="Proteomes" id="UP000675880"/>
    </source>
</evidence>
<dbReference type="PANTHER" id="PTHR33990">
    <property type="entry name" value="PROTEIN YJDN-RELATED"/>
    <property type="match status" value="1"/>
</dbReference>
<dbReference type="InterPro" id="IPR028973">
    <property type="entry name" value="PhnB-like"/>
</dbReference>
<accession>A0ABM8S6D8</accession>
<dbReference type="EMBL" id="CAJNBJ010000019">
    <property type="protein sequence ID" value="CAE6791257.1"/>
    <property type="molecule type" value="Genomic_DNA"/>
</dbReference>
<evidence type="ECO:0000259" key="1">
    <source>
        <dbReference type="Pfam" id="PF06983"/>
    </source>
</evidence>
<dbReference type="Proteomes" id="UP000675880">
    <property type="component" value="Unassembled WGS sequence"/>
</dbReference>
<dbReference type="PIRSF" id="PIRSF021700">
    <property type="entry name" value="3_dmu_93_MTrfase"/>
    <property type="match status" value="1"/>
</dbReference>
<protein>
    <submittedName>
        <fullName evidence="2">3-dmu-9_3-mt domain-containing protein</fullName>
    </submittedName>
</protein>